<feature type="compositionally biased region" description="Basic and acidic residues" evidence="5">
    <location>
        <begin position="32"/>
        <end position="41"/>
    </location>
</feature>
<feature type="transmembrane region" description="Helical" evidence="6">
    <location>
        <begin position="1160"/>
        <end position="1179"/>
    </location>
</feature>
<feature type="transmembrane region" description="Helical" evidence="6">
    <location>
        <begin position="568"/>
        <end position="586"/>
    </location>
</feature>
<evidence type="ECO:0000256" key="1">
    <source>
        <dbReference type="ARBA" id="ARBA00004776"/>
    </source>
</evidence>
<name>A0ABY0V8X9_9ACTO</name>
<keyword evidence="6" id="KW-0812">Transmembrane</keyword>
<feature type="region of interest" description="Disordered" evidence="5">
    <location>
        <begin position="1"/>
        <end position="50"/>
    </location>
</feature>
<evidence type="ECO:0000313" key="7">
    <source>
        <dbReference type="EMBL" id="SDT98471.1"/>
    </source>
</evidence>
<gene>
    <name evidence="7" type="ORF">SAMN04489714_1425</name>
</gene>
<dbReference type="Proteomes" id="UP000198976">
    <property type="component" value="Chromosome I"/>
</dbReference>
<feature type="transmembrane region" description="Helical" evidence="6">
    <location>
        <begin position="775"/>
        <end position="799"/>
    </location>
</feature>
<sequence length="1183" mass="125827">MPLADDMTSSASHRSAHTTPPSSTPEQSDADVSPHGDEPGSRRARSHTAHGVVAVLVTRSTNDNRCRAAAVSIDSQAERPEHLVIIDAEAGDPRPPHTAAQADEHATLDNAIRDFTVPTTFVSTPGARNLSDAIHRAYADNDRVAELIDNSTWLWIMHDDCVAHPQCLSRQWNTAQSGRTIGVVGAKQVAMDGSRLLELGIRATRSARRVDTVMPDEIDQGQYDDTSDVLAVGTAGMLVSTQAWTKLGGLSPNLGPFGDGLEFGRRARRAGYRVVVDPKARVRHEQASLHDQGTDHPDDASFQARRYAQLFNWMAAVPWWQLPLLMVALTVWTPLRAIGRIMTSAAHLAIPELSAWLKLIAHTPDLIRARHLAARTATLSRRVLASVEASPREVWRARKLRARTIRARNDMDEGDPIQHASLRSYRMTSAVTFTVMTVITVALSIVLWHSHLSALRGGAWLALPSTLKQTAQAALTWWLPSGSGIAAVPDPFLVLLTVLIAPLCALGVSPTYATALLLAAAIPASCLTMWALSCAVTTSVRLRVVMCMVWACAPTLLLALLHGRLSAALVHVFLPLAAWGWIRLISRAKPTLVVPSADGVATVDRHVRAGGAWGIAAISLAVIVSAVPALMGAAVLIAAVALMRWRRRAAALAWSLVPAGVVITPLVSAAIRTGGTSWHALITPGGGTLAVPPAQAWQIALGLPFDIRAPYGELSRHNPSVWTWLNIHGLTTALICGAVVIVMLAVCALLSILPVRAHEPFTRMWGMAVAALSRFAAYGVSTVPVALGAGAHAPVGWLAADTVAYAWPGPFISLGLLGMTLALSTCDSPHYTAKAEDGELTVRMRAWSQRPPLIRSAATALVACTALVPMIVWVTMMMAPPTASRVTATSRPALPAVSTHAQESPRGGRTLVIAPLEPSAETSGSAEGTGAASPHDHQEDEAATRAQGALAAWILRAQDVSWTDDSALTRWARLIAVSPSEADGDAALPDPASAQLLSALATLVATPDEQAARILYQHNIDTVVCTGSKGSHAAASHCQASVEESLDKVAALEKVGDTDAGALWRVRPDSAQPAHLRIGTTPIDSTQLGTSVALDTGAGVDEGAPATLVWAERSDARWHATVDGRALEYVTPSEATWAQGFALPESGHLVITWSWWPQTLWRVVLAVAGAACIMGLVPLRRRT</sequence>
<feature type="transmembrane region" description="Helical" evidence="6">
    <location>
        <begin position="612"/>
        <end position="642"/>
    </location>
</feature>
<feature type="transmembrane region" description="Helical" evidence="6">
    <location>
        <begin position="542"/>
        <end position="561"/>
    </location>
</feature>
<evidence type="ECO:0000256" key="6">
    <source>
        <dbReference type="SAM" id="Phobius"/>
    </source>
</evidence>
<feature type="compositionally biased region" description="Basic and acidic residues" evidence="5">
    <location>
        <begin position="934"/>
        <end position="943"/>
    </location>
</feature>
<dbReference type="Pfam" id="PF13641">
    <property type="entry name" value="Glyco_tranf_2_3"/>
    <property type="match status" value="1"/>
</dbReference>
<feature type="transmembrane region" description="Helical" evidence="6">
    <location>
        <begin position="730"/>
        <end position="755"/>
    </location>
</feature>
<dbReference type="EMBL" id="LT629792">
    <property type="protein sequence ID" value="SDT98471.1"/>
    <property type="molecule type" value="Genomic_DNA"/>
</dbReference>
<feature type="transmembrane region" description="Helical" evidence="6">
    <location>
        <begin position="805"/>
        <end position="824"/>
    </location>
</feature>
<dbReference type="SUPFAM" id="SSF53448">
    <property type="entry name" value="Nucleotide-diphospho-sugar transferases"/>
    <property type="match status" value="1"/>
</dbReference>
<feature type="transmembrane region" description="Helical" evidence="6">
    <location>
        <begin position="485"/>
        <end position="508"/>
    </location>
</feature>
<evidence type="ECO:0000256" key="4">
    <source>
        <dbReference type="ARBA" id="ARBA00022679"/>
    </source>
</evidence>
<dbReference type="InterPro" id="IPR029044">
    <property type="entry name" value="Nucleotide-diphossugar_trans"/>
</dbReference>
<reference evidence="7 8" key="1">
    <citation type="submission" date="2016-10" db="EMBL/GenBank/DDBJ databases">
        <authorList>
            <person name="Varghese N."/>
            <person name="Submissions S."/>
        </authorList>
    </citation>
    <scope>NUCLEOTIDE SEQUENCE [LARGE SCALE GENOMIC DNA]</scope>
    <source>
        <strain evidence="7 8">DSM 9169</strain>
    </source>
</reference>
<keyword evidence="4" id="KW-0808">Transferase</keyword>
<comment type="similarity">
    <text evidence="2">Belongs to the glycosyltransferase 2 family.</text>
</comment>
<organism evidence="7 8">
    <name type="scientific">Schaalia radingae</name>
    <dbReference type="NCBI Taxonomy" id="131110"/>
    <lineage>
        <taxon>Bacteria</taxon>
        <taxon>Bacillati</taxon>
        <taxon>Actinomycetota</taxon>
        <taxon>Actinomycetes</taxon>
        <taxon>Actinomycetales</taxon>
        <taxon>Actinomycetaceae</taxon>
        <taxon>Schaalia</taxon>
    </lineage>
</organism>
<keyword evidence="8" id="KW-1185">Reference proteome</keyword>
<keyword evidence="3" id="KW-0328">Glycosyltransferase</keyword>
<comment type="pathway">
    <text evidence="1">Cell wall biogenesis; cell wall polysaccharide biosynthesis.</text>
</comment>
<accession>A0ABY0V8X9</accession>
<feature type="compositionally biased region" description="Low complexity" evidence="5">
    <location>
        <begin position="8"/>
        <end position="19"/>
    </location>
</feature>
<proteinExistence type="inferred from homology"/>
<feature type="transmembrane region" description="Helical" evidence="6">
    <location>
        <begin position="649"/>
        <end position="671"/>
    </location>
</feature>
<feature type="transmembrane region" description="Helical" evidence="6">
    <location>
        <begin position="853"/>
        <end position="876"/>
    </location>
</feature>
<keyword evidence="6" id="KW-1133">Transmembrane helix</keyword>
<keyword evidence="6" id="KW-0472">Membrane</keyword>
<evidence type="ECO:0000256" key="5">
    <source>
        <dbReference type="SAM" id="MobiDB-lite"/>
    </source>
</evidence>
<evidence type="ECO:0000256" key="2">
    <source>
        <dbReference type="ARBA" id="ARBA00006739"/>
    </source>
</evidence>
<dbReference type="Gene3D" id="3.90.550.10">
    <property type="entry name" value="Spore Coat Polysaccharide Biosynthesis Protein SpsA, Chain A"/>
    <property type="match status" value="1"/>
</dbReference>
<dbReference type="PANTHER" id="PTHR43179">
    <property type="entry name" value="RHAMNOSYLTRANSFERASE WBBL"/>
    <property type="match status" value="1"/>
</dbReference>
<protein>
    <submittedName>
        <fullName evidence="7">Glycosyltransferase, GT2 family</fullName>
    </submittedName>
</protein>
<feature type="transmembrane region" description="Helical" evidence="6">
    <location>
        <begin position="310"/>
        <end position="332"/>
    </location>
</feature>
<feature type="transmembrane region" description="Helical" evidence="6">
    <location>
        <begin position="430"/>
        <end position="448"/>
    </location>
</feature>
<feature type="transmembrane region" description="Helical" evidence="6">
    <location>
        <begin position="515"/>
        <end position="536"/>
    </location>
</feature>
<feature type="region of interest" description="Disordered" evidence="5">
    <location>
        <begin position="919"/>
        <end position="944"/>
    </location>
</feature>
<evidence type="ECO:0000256" key="3">
    <source>
        <dbReference type="ARBA" id="ARBA00022676"/>
    </source>
</evidence>
<dbReference type="PANTHER" id="PTHR43179:SF12">
    <property type="entry name" value="GALACTOFURANOSYLTRANSFERASE GLFT2"/>
    <property type="match status" value="1"/>
</dbReference>
<evidence type="ECO:0000313" key="8">
    <source>
        <dbReference type="Proteomes" id="UP000198976"/>
    </source>
</evidence>